<evidence type="ECO:0000256" key="4">
    <source>
        <dbReference type="ARBA" id="ARBA00022989"/>
    </source>
</evidence>
<sequence>MVSFILGTIVGRSTPVKHMGRLCGLEKQTCLKRPSWRHSCCFLCVSCGDIGEPSILGQCKQSCAISVQIHAFFSFHCCQVTNFMGTAFLLALLGGFLADAFFTTYSIYVISAAIEFMELGKEHLVSQLAMLGLFYRIKQVVGLILEYLWGPSMGINHTIRPWTVYDNSMVEGLLTLTIRAQIPSLKPPTYVSVAPNTPCQEVAGWKEVMLFAGLYLVALGVGGIKGSIPSHGAQQFDETTPRGSKQRSAFFNYYVFCLSCGALIAVT</sequence>
<keyword evidence="5 6" id="KW-0472">Membrane</keyword>
<dbReference type="GO" id="GO:0016020">
    <property type="term" value="C:membrane"/>
    <property type="evidence" value="ECO:0007669"/>
    <property type="project" value="UniProtKB-SubCell"/>
</dbReference>
<protein>
    <submittedName>
        <fullName evidence="7">Proton-dependent oligopeptide transporter family</fullName>
    </submittedName>
</protein>
<dbReference type="OrthoDB" id="8904098at2759"/>
<comment type="caution">
    <text evidence="7">The sequence shown here is derived from an EMBL/GenBank/DDBJ whole genome shotgun (WGS) entry which is preliminary data.</text>
</comment>
<dbReference type="AlphaFoldDB" id="A0A2P5AGX3"/>
<keyword evidence="8" id="KW-1185">Reference proteome</keyword>
<dbReference type="PANTHER" id="PTHR11654">
    <property type="entry name" value="OLIGOPEPTIDE TRANSPORTER-RELATED"/>
    <property type="match status" value="1"/>
</dbReference>
<dbReference type="Gene3D" id="1.20.1250.20">
    <property type="entry name" value="MFS general substrate transporter like domains"/>
    <property type="match status" value="1"/>
</dbReference>
<dbReference type="Pfam" id="PF00854">
    <property type="entry name" value="PTR2"/>
    <property type="match status" value="1"/>
</dbReference>
<organism evidence="7 8">
    <name type="scientific">Parasponia andersonii</name>
    <name type="common">Sponia andersonii</name>
    <dbReference type="NCBI Taxonomy" id="3476"/>
    <lineage>
        <taxon>Eukaryota</taxon>
        <taxon>Viridiplantae</taxon>
        <taxon>Streptophyta</taxon>
        <taxon>Embryophyta</taxon>
        <taxon>Tracheophyta</taxon>
        <taxon>Spermatophyta</taxon>
        <taxon>Magnoliopsida</taxon>
        <taxon>eudicotyledons</taxon>
        <taxon>Gunneridae</taxon>
        <taxon>Pentapetalae</taxon>
        <taxon>rosids</taxon>
        <taxon>fabids</taxon>
        <taxon>Rosales</taxon>
        <taxon>Cannabaceae</taxon>
        <taxon>Parasponia</taxon>
    </lineage>
</organism>
<dbReference type="EMBL" id="JXTB01000596">
    <property type="protein sequence ID" value="PON35788.1"/>
    <property type="molecule type" value="Genomic_DNA"/>
</dbReference>
<feature type="transmembrane region" description="Helical" evidence="6">
    <location>
        <begin position="83"/>
        <end position="108"/>
    </location>
</feature>
<evidence type="ECO:0000313" key="7">
    <source>
        <dbReference type="EMBL" id="PON35788.1"/>
    </source>
</evidence>
<keyword evidence="4 6" id="KW-1133">Transmembrane helix</keyword>
<accession>A0A2P5AGX3</accession>
<dbReference type="InterPro" id="IPR000109">
    <property type="entry name" value="POT_fam"/>
</dbReference>
<reference evidence="8" key="1">
    <citation type="submission" date="2016-06" db="EMBL/GenBank/DDBJ databases">
        <title>Parallel loss of symbiosis genes in relatives of nitrogen-fixing non-legume Parasponia.</title>
        <authorList>
            <person name="Van Velzen R."/>
            <person name="Holmer R."/>
            <person name="Bu F."/>
            <person name="Rutten L."/>
            <person name="Van Zeijl A."/>
            <person name="Liu W."/>
            <person name="Santuari L."/>
            <person name="Cao Q."/>
            <person name="Sharma T."/>
            <person name="Shen D."/>
            <person name="Roswanjaya Y."/>
            <person name="Wardhani T."/>
            <person name="Kalhor M.S."/>
            <person name="Jansen J."/>
            <person name="Van den Hoogen J."/>
            <person name="Gungor B."/>
            <person name="Hartog M."/>
            <person name="Hontelez J."/>
            <person name="Verver J."/>
            <person name="Yang W.-C."/>
            <person name="Schijlen E."/>
            <person name="Repin R."/>
            <person name="Schilthuizen M."/>
            <person name="Schranz E."/>
            <person name="Heidstra R."/>
            <person name="Miyata K."/>
            <person name="Fedorova E."/>
            <person name="Kohlen W."/>
            <person name="Bisseling T."/>
            <person name="Smit S."/>
            <person name="Geurts R."/>
        </authorList>
    </citation>
    <scope>NUCLEOTIDE SEQUENCE [LARGE SCALE GENOMIC DNA]</scope>
    <source>
        <strain evidence="8">cv. WU1-14</strain>
    </source>
</reference>
<evidence type="ECO:0000256" key="2">
    <source>
        <dbReference type="ARBA" id="ARBA00005982"/>
    </source>
</evidence>
<feature type="transmembrane region" description="Helical" evidence="6">
    <location>
        <begin position="208"/>
        <end position="228"/>
    </location>
</feature>
<dbReference type="InterPro" id="IPR036259">
    <property type="entry name" value="MFS_trans_sf"/>
</dbReference>
<proteinExistence type="inferred from homology"/>
<keyword evidence="3 6" id="KW-0812">Transmembrane</keyword>
<dbReference type="GO" id="GO:0022857">
    <property type="term" value="F:transmembrane transporter activity"/>
    <property type="evidence" value="ECO:0007669"/>
    <property type="project" value="InterPro"/>
</dbReference>
<feature type="transmembrane region" description="Helical" evidence="6">
    <location>
        <begin position="249"/>
        <end position="266"/>
    </location>
</feature>
<dbReference type="STRING" id="3476.A0A2P5AGX3"/>
<evidence type="ECO:0000313" key="8">
    <source>
        <dbReference type="Proteomes" id="UP000237105"/>
    </source>
</evidence>
<evidence type="ECO:0000256" key="1">
    <source>
        <dbReference type="ARBA" id="ARBA00004141"/>
    </source>
</evidence>
<evidence type="ECO:0000256" key="3">
    <source>
        <dbReference type="ARBA" id="ARBA00022692"/>
    </source>
</evidence>
<dbReference type="Proteomes" id="UP000237105">
    <property type="component" value="Unassembled WGS sequence"/>
</dbReference>
<evidence type="ECO:0000256" key="6">
    <source>
        <dbReference type="SAM" id="Phobius"/>
    </source>
</evidence>
<name>A0A2P5AGX3_PARAD</name>
<comment type="similarity">
    <text evidence="2">Belongs to the major facilitator superfamily. Proton-dependent oligopeptide transporter (POT/PTR) (TC 2.A.17) family.</text>
</comment>
<evidence type="ECO:0000256" key="5">
    <source>
        <dbReference type="ARBA" id="ARBA00023136"/>
    </source>
</evidence>
<gene>
    <name evidence="7" type="ORF">PanWU01x14_333540</name>
</gene>
<comment type="subcellular location">
    <subcellularLocation>
        <location evidence="1">Membrane</location>
        <topology evidence="1">Multi-pass membrane protein</topology>
    </subcellularLocation>
</comment>